<accession>X0WC33</accession>
<dbReference type="CDD" id="cd06223">
    <property type="entry name" value="PRTases_typeI"/>
    <property type="match status" value="1"/>
</dbReference>
<evidence type="ECO:0000256" key="1">
    <source>
        <dbReference type="ARBA" id="ARBA00013247"/>
    </source>
</evidence>
<dbReference type="SUPFAM" id="SSF53271">
    <property type="entry name" value="PRTase-like"/>
    <property type="match status" value="1"/>
</dbReference>
<evidence type="ECO:0000313" key="8">
    <source>
        <dbReference type="EMBL" id="GAG28215.1"/>
    </source>
</evidence>
<comment type="catalytic activity">
    <reaction evidence="6">
        <text>D-ribose 5-phosphate + ATP = 5-phospho-alpha-D-ribose 1-diphosphate + AMP + H(+)</text>
        <dbReference type="Rhea" id="RHEA:15609"/>
        <dbReference type="ChEBI" id="CHEBI:15378"/>
        <dbReference type="ChEBI" id="CHEBI:30616"/>
        <dbReference type="ChEBI" id="CHEBI:58017"/>
        <dbReference type="ChEBI" id="CHEBI:78346"/>
        <dbReference type="ChEBI" id="CHEBI:456215"/>
        <dbReference type="EC" id="2.7.6.1"/>
    </reaction>
</comment>
<evidence type="ECO:0000259" key="7">
    <source>
        <dbReference type="Pfam" id="PF00156"/>
    </source>
</evidence>
<dbReference type="Gene3D" id="3.40.50.2020">
    <property type="match status" value="2"/>
</dbReference>
<evidence type="ECO:0000256" key="4">
    <source>
        <dbReference type="ARBA" id="ARBA00022777"/>
    </source>
</evidence>
<dbReference type="InterPro" id="IPR000836">
    <property type="entry name" value="PRTase_dom"/>
</dbReference>
<evidence type="ECO:0000256" key="2">
    <source>
        <dbReference type="ARBA" id="ARBA00022679"/>
    </source>
</evidence>
<proteinExistence type="predicted"/>
<evidence type="ECO:0000256" key="3">
    <source>
        <dbReference type="ARBA" id="ARBA00022741"/>
    </source>
</evidence>
<reference evidence="8" key="1">
    <citation type="journal article" date="2014" name="Front. Microbiol.">
        <title>High frequency of phylogenetically diverse reductive dehalogenase-homologous genes in deep subseafloor sedimentary metagenomes.</title>
        <authorList>
            <person name="Kawai M."/>
            <person name="Futagami T."/>
            <person name="Toyoda A."/>
            <person name="Takaki Y."/>
            <person name="Nishi S."/>
            <person name="Hori S."/>
            <person name="Arai W."/>
            <person name="Tsubouchi T."/>
            <person name="Morono Y."/>
            <person name="Uchiyama I."/>
            <person name="Ito T."/>
            <person name="Fujiyama A."/>
            <person name="Inagaki F."/>
            <person name="Takami H."/>
        </authorList>
    </citation>
    <scope>NUCLEOTIDE SEQUENCE</scope>
    <source>
        <strain evidence="8">Expedition CK06-06</strain>
    </source>
</reference>
<comment type="caution">
    <text evidence="8">The sequence shown here is derived from an EMBL/GenBank/DDBJ whole genome shotgun (WGS) entry which is preliminary data.</text>
</comment>
<keyword evidence="4" id="KW-0418">Kinase</keyword>
<gene>
    <name evidence="8" type="ORF">S01H1_48639</name>
</gene>
<dbReference type="AlphaFoldDB" id="X0WC33"/>
<dbReference type="GO" id="GO:0006164">
    <property type="term" value="P:purine nucleotide biosynthetic process"/>
    <property type="evidence" value="ECO:0007669"/>
    <property type="project" value="TreeGrafter"/>
</dbReference>
<feature type="domain" description="Phosphoribosyltransferase" evidence="7">
    <location>
        <begin position="73"/>
        <end position="183"/>
    </location>
</feature>
<dbReference type="NCBIfam" id="TIGR01251">
    <property type="entry name" value="ribP_PPkin"/>
    <property type="match status" value="1"/>
</dbReference>
<dbReference type="PANTHER" id="PTHR10210:SF32">
    <property type="entry name" value="RIBOSE-PHOSPHATE PYROPHOSPHOKINASE 2"/>
    <property type="match status" value="1"/>
</dbReference>
<dbReference type="InterPro" id="IPR005946">
    <property type="entry name" value="Rib-P_diPkinase"/>
</dbReference>
<dbReference type="GO" id="GO:0005737">
    <property type="term" value="C:cytoplasm"/>
    <property type="evidence" value="ECO:0007669"/>
    <property type="project" value="TreeGrafter"/>
</dbReference>
<feature type="non-terminal residue" evidence="8">
    <location>
        <position position="1"/>
    </location>
</feature>
<keyword evidence="2" id="KW-0808">Transferase</keyword>
<keyword evidence="5" id="KW-0067">ATP-binding</keyword>
<dbReference type="GO" id="GO:0016301">
    <property type="term" value="F:kinase activity"/>
    <property type="evidence" value="ECO:0007669"/>
    <property type="project" value="UniProtKB-KW"/>
</dbReference>
<dbReference type="InterPro" id="IPR029057">
    <property type="entry name" value="PRTase-like"/>
</dbReference>
<dbReference type="GO" id="GO:0005524">
    <property type="term" value="F:ATP binding"/>
    <property type="evidence" value="ECO:0007669"/>
    <property type="project" value="UniProtKB-KW"/>
</dbReference>
<dbReference type="EMBL" id="BARS01031243">
    <property type="protein sequence ID" value="GAG28215.1"/>
    <property type="molecule type" value="Genomic_DNA"/>
</dbReference>
<name>X0WC33_9ZZZZ</name>
<protein>
    <recommendedName>
        <fullName evidence="1">ribose-phosphate diphosphokinase</fullName>
        <ecNumber evidence="1">2.7.6.1</ecNumber>
    </recommendedName>
</protein>
<dbReference type="GO" id="GO:0006015">
    <property type="term" value="P:5-phosphoribose 1-diphosphate biosynthetic process"/>
    <property type="evidence" value="ECO:0007669"/>
    <property type="project" value="TreeGrafter"/>
</dbReference>
<organism evidence="8">
    <name type="scientific">marine sediment metagenome</name>
    <dbReference type="NCBI Taxonomy" id="412755"/>
    <lineage>
        <taxon>unclassified sequences</taxon>
        <taxon>metagenomes</taxon>
        <taxon>ecological metagenomes</taxon>
    </lineage>
</organism>
<dbReference type="GO" id="GO:0004749">
    <property type="term" value="F:ribose phosphate diphosphokinase activity"/>
    <property type="evidence" value="ECO:0007669"/>
    <property type="project" value="UniProtKB-EC"/>
</dbReference>
<dbReference type="Pfam" id="PF00156">
    <property type="entry name" value="Pribosyltran"/>
    <property type="match status" value="1"/>
</dbReference>
<dbReference type="EC" id="2.7.6.1" evidence="1"/>
<keyword evidence="3" id="KW-0547">Nucleotide-binding</keyword>
<evidence type="ECO:0000256" key="5">
    <source>
        <dbReference type="ARBA" id="ARBA00022840"/>
    </source>
</evidence>
<sequence>AIIPYLCYARADRKRVDGEVVSHSITMDLLSTAGIDSLVTVNVHNSEVFHNTAKDLEKYNLSILPAIIDYFKDKITEDWVIVGPDKGSKEDIALFAKELSLPSFVLEKYRDPIDHDVRFKDTEYECQSKSIILLDDVITSGGTALKAIKLLLEKNPSNIQFVVVHALAENKVFNEMREMGVKDIVSVNTIPRDDIEQIDISLLISKFIEEKFL</sequence>
<dbReference type="GO" id="GO:0000287">
    <property type="term" value="F:magnesium ion binding"/>
    <property type="evidence" value="ECO:0007669"/>
    <property type="project" value="InterPro"/>
</dbReference>
<dbReference type="PANTHER" id="PTHR10210">
    <property type="entry name" value="RIBOSE-PHOSPHATE DIPHOSPHOKINASE FAMILY MEMBER"/>
    <property type="match status" value="1"/>
</dbReference>
<evidence type="ECO:0000256" key="6">
    <source>
        <dbReference type="ARBA" id="ARBA00049535"/>
    </source>
</evidence>
<dbReference type="GO" id="GO:0002189">
    <property type="term" value="C:ribose phosphate diphosphokinase complex"/>
    <property type="evidence" value="ECO:0007669"/>
    <property type="project" value="TreeGrafter"/>
</dbReference>